<dbReference type="InParanoid" id="B9SKA3"/>
<reference evidence="2" key="1">
    <citation type="journal article" date="2010" name="Nat. Biotechnol.">
        <title>Draft genome sequence of the oilseed species Ricinus communis.</title>
        <authorList>
            <person name="Chan A.P."/>
            <person name="Crabtree J."/>
            <person name="Zhao Q."/>
            <person name="Lorenzi H."/>
            <person name="Orvis J."/>
            <person name="Puiu D."/>
            <person name="Melake-Berhan A."/>
            <person name="Jones K.M."/>
            <person name="Redman J."/>
            <person name="Chen G."/>
            <person name="Cahoon E.B."/>
            <person name="Gedil M."/>
            <person name="Stanke M."/>
            <person name="Haas B.J."/>
            <person name="Wortman J.R."/>
            <person name="Fraser-Liggett C.M."/>
            <person name="Ravel J."/>
            <person name="Rabinowicz P.D."/>
        </authorList>
    </citation>
    <scope>NUCLEOTIDE SEQUENCE [LARGE SCALE GENOMIC DNA]</scope>
    <source>
        <strain evidence="2">cv. Hale</strain>
    </source>
</reference>
<evidence type="ECO:0000313" key="1">
    <source>
        <dbReference type="EMBL" id="EEF35998.1"/>
    </source>
</evidence>
<dbReference type="Proteomes" id="UP000008311">
    <property type="component" value="Unassembled WGS sequence"/>
</dbReference>
<name>B9SKA3_RICCO</name>
<organism evidence="1 2">
    <name type="scientific">Ricinus communis</name>
    <name type="common">Castor bean</name>
    <dbReference type="NCBI Taxonomy" id="3988"/>
    <lineage>
        <taxon>Eukaryota</taxon>
        <taxon>Viridiplantae</taxon>
        <taxon>Streptophyta</taxon>
        <taxon>Embryophyta</taxon>
        <taxon>Tracheophyta</taxon>
        <taxon>Spermatophyta</taxon>
        <taxon>Magnoliopsida</taxon>
        <taxon>eudicotyledons</taxon>
        <taxon>Gunneridae</taxon>
        <taxon>Pentapetalae</taxon>
        <taxon>rosids</taxon>
        <taxon>fabids</taxon>
        <taxon>Malpighiales</taxon>
        <taxon>Euphorbiaceae</taxon>
        <taxon>Acalyphoideae</taxon>
        <taxon>Acalypheae</taxon>
        <taxon>Ricinus</taxon>
    </lineage>
</organism>
<evidence type="ECO:0000313" key="2">
    <source>
        <dbReference type="Proteomes" id="UP000008311"/>
    </source>
</evidence>
<protein>
    <submittedName>
        <fullName evidence="1">Uncharacterized protein</fullName>
    </submittedName>
</protein>
<sequence length="96" mass="10707">MKISRSTGSNTKSFPITHNSLMPRCINIELIAICRKRLPKSWTNLTNMNNLSLPHGPVEVIRKTFSLSKTRASPHTSLHENLTPLTCGRGINKIAL</sequence>
<gene>
    <name evidence="1" type="ORF">RCOM_1030180</name>
</gene>
<keyword evidence="2" id="KW-1185">Reference proteome</keyword>
<proteinExistence type="predicted"/>
<dbReference type="EMBL" id="EQ974000">
    <property type="protein sequence ID" value="EEF35998.1"/>
    <property type="molecule type" value="Genomic_DNA"/>
</dbReference>
<accession>B9SKA3</accession>
<dbReference type="AlphaFoldDB" id="B9SKA3"/>